<dbReference type="AlphaFoldDB" id="A0A6P1TPH3"/>
<dbReference type="PANTHER" id="PTHR47478:SF1">
    <property type="entry name" value="PYRIMIDINE 5'-NUCLEOTIDASE YJJG"/>
    <property type="match status" value="1"/>
</dbReference>
<dbReference type="SFLD" id="SFLDS00003">
    <property type="entry name" value="Haloacid_Dehalogenase"/>
    <property type="match status" value="1"/>
</dbReference>
<dbReference type="SUPFAM" id="SSF56784">
    <property type="entry name" value="HAD-like"/>
    <property type="match status" value="1"/>
</dbReference>
<dbReference type="Pfam" id="PF13419">
    <property type="entry name" value="HAD_2"/>
    <property type="match status" value="1"/>
</dbReference>
<dbReference type="InterPro" id="IPR023214">
    <property type="entry name" value="HAD_sf"/>
</dbReference>
<dbReference type="KEGG" id="anr:Ana3638_22255"/>
<dbReference type="NCBIfam" id="TIGR01549">
    <property type="entry name" value="HAD-SF-IA-v1"/>
    <property type="match status" value="1"/>
</dbReference>
<dbReference type="RefSeq" id="WP_161839981.1">
    <property type="nucleotide sequence ID" value="NZ_CP048000.1"/>
</dbReference>
<evidence type="ECO:0000313" key="2">
    <source>
        <dbReference type="Proteomes" id="UP000464314"/>
    </source>
</evidence>
<dbReference type="InterPro" id="IPR052550">
    <property type="entry name" value="Pyrimidine_5'-ntase_YjjG"/>
</dbReference>
<dbReference type="SFLD" id="SFLDG01129">
    <property type="entry name" value="C1.5:_HAD__Beta-PGM__Phosphata"/>
    <property type="match status" value="1"/>
</dbReference>
<dbReference type="InterPro" id="IPR041492">
    <property type="entry name" value="HAD_2"/>
</dbReference>
<accession>A0A6P1TPH3</accession>
<gene>
    <name evidence="1" type="ORF">Ana3638_22255</name>
</gene>
<dbReference type="GO" id="GO:0016787">
    <property type="term" value="F:hydrolase activity"/>
    <property type="evidence" value="ECO:0007669"/>
    <property type="project" value="UniProtKB-KW"/>
</dbReference>
<evidence type="ECO:0000313" key="1">
    <source>
        <dbReference type="EMBL" id="QHQ63160.1"/>
    </source>
</evidence>
<dbReference type="NCBIfam" id="TIGR01509">
    <property type="entry name" value="HAD-SF-IA-v3"/>
    <property type="match status" value="1"/>
</dbReference>
<dbReference type="Gene3D" id="1.10.150.520">
    <property type="match status" value="1"/>
</dbReference>
<dbReference type="Gene3D" id="3.40.50.1000">
    <property type="entry name" value="HAD superfamily/HAD-like"/>
    <property type="match status" value="1"/>
</dbReference>
<dbReference type="InterPro" id="IPR036412">
    <property type="entry name" value="HAD-like_sf"/>
</dbReference>
<keyword evidence="1" id="KW-0378">Hydrolase</keyword>
<reference evidence="1 2" key="1">
    <citation type="submission" date="2020-01" db="EMBL/GenBank/DDBJ databases">
        <title>Genome analysis of Anaerocolumna sp. CBA3638.</title>
        <authorList>
            <person name="Kim J."/>
            <person name="Roh S.W."/>
        </authorList>
    </citation>
    <scope>NUCLEOTIDE SEQUENCE [LARGE SCALE GENOMIC DNA]</scope>
    <source>
        <strain evidence="1 2">CBA3638</strain>
    </source>
</reference>
<proteinExistence type="predicted"/>
<dbReference type="Proteomes" id="UP000464314">
    <property type="component" value="Chromosome"/>
</dbReference>
<dbReference type="PANTHER" id="PTHR47478">
    <property type="match status" value="1"/>
</dbReference>
<sequence>MKYDAVIFDVSDTLIEYSPNYAQIYGDRLRGLGYQISDKKAKEISKEVNWAIGRQTHKEQCGSPSISEEELIKLLDETALLCITNNKDSIKSHMKTLNKVEIPKQEMKIITGVFDVLNILKCNYRLGIVSNHYTWLMEYLKESGLAAYFESIIISEVVGVAKPNIRIMQIILDELQLEANKCLYVGDQPLDVLCSKQIGMDCVWINPDNVNLPISIPFNEDYRIDELSELLNIL</sequence>
<protein>
    <submittedName>
        <fullName evidence="1">HAD-IA family hydrolase</fullName>
    </submittedName>
</protein>
<keyword evidence="2" id="KW-1185">Reference proteome</keyword>
<organism evidence="1 2">
    <name type="scientific">Anaerocolumna sedimenticola</name>
    <dbReference type="NCBI Taxonomy" id="2696063"/>
    <lineage>
        <taxon>Bacteria</taxon>
        <taxon>Bacillati</taxon>
        <taxon>Bacillota</taxon>
        <taxon>Clostridia</taxon>
        <taxon>Lachnospirales</taxon>
        <taxon>Lachnospiraceae</taxon>
        <taxon>Anaerocolumna</taxon>
    </lineage>
</organism>
<name>A0A6P1TPH3_9FIRM</name>
<dbReference type="EMBL" id="CP048000">
    <property type="protein sequence ID" value="QHQ63160.1"/>
    <property type="molecule type" value="Genomic_DNA"/>
</dbReference>
<dbReference type="InterPro" id="IPR006439">
    <property type="entry name" value="HAD-SF_hydro_IA"/>
</dbReference>